<evidence type="ECO:0000313" key="9">
    <source>
        <dbReference type="Proteomes" id="UP000324767"/>
    </source>
</evidence>
<dbReference type="OrthoDB" id="40134at2759"/>
<name>A0A5M8PTJ2_9LECA</name>
<feature type="domain" description="Amino acid transporter transmembrane" evidence="7">
    <location>
        <begin position="47"/>
        <end position="434"/>
    </location>
</feature>
<proteinExistence type="inferred from homology"/>
<evidence type="ECO:0000256" key="5">
    <source>
        <dbReference type="ARBA" id="ARBA00023136"/>
    </source>
</evidence>
<dbReference type="InterPro" id="IPR013057">
    <property type="entry name" value="AA_transpt_TM"/>
</dbReference>
<feature type="transmembrane region" description="Helical" evidence="6">
    <location>
        <begin position="261"/>
        <end position="284"/>
    </location>
</feature>
<dbReference type="PANTHER" id="PTHR22950:SF668">
    <property type="entry name" value="AMINO ACID TRANSPORTER (EUROFUNG)"/>
    <property type="match status" value="1"/>
</dbReference>
<feature type="transmembrane region" description="Helical" evidence="6">
    <location>
        <begin position="345"/>
        <end position="363"/>
    </location>
</feature>
<dbReference type="PANTHER" id="PTHR22950">
    <property type="entry name" value="AMINO ACID TRANSPORTER"/>
    <property type="match status" value="1"/>
</dbReference>
<reference evidence="8 9" key="1">
    <citation type="submission" date="2019-09" db="EMBL/GenBank/DDBJ databases">
        <title>The hologenome of the rock-dwelling lichen Lasallia pustulata.</title>
        <authorList>
            <person name="Greshake Tzovaras B."/>
            <person name="Segers F."/>
            <person name="Bicker A."/>
            <person name="Dal Grande F."/>
            <person name="Otte J."/>
            <person name="Hankeln T."/>
            <person name="Schmitt I."/>
            <person name="Ebersberger I."/>
        </authorList>
    </citation>
    <scope>NUCLEOTIDE SEQUENCE [LARGE SCALE GENOMIC DNA]</scope>
    <source>
        <strain evidence="8">A1-1</strain>
    </source>
</reference>
<evidence type="ECO:0000256" key="6">
    <source>
        <dbReference type="SAM" id="Phobius"/>
    </source>
</evidence>
<evidence type="ECO:0000259" key="7">
    <source>
        <dbReference type="Pfam" id="PF01490"/>
    </source>
</evidence>
<feature type="transmembrane region" description="Helical" evidence="6">
    <location>
        <begin position="185"/>
        <end position="205"/>
    </location>
</feature>
<dbReference type="AlphaFoldDB" id="A0A5M8PTJ2"/>
<comment type="similarity">
    <text evidence="2">Belongs to the amino acid/polyamine transporter 2 family.</text>
</comment>
<dbReference type="GO" id="GO:0015179">
    <property type="term" value="F:L-amino acid transmembrane transporter activity"/>
    <property type="evidence" value="ECO:0007669"/>
    <property type="project" value="TreeGrafter"/>
</dbReference>
<dbReference type="GO" id="GO:0016020">
    <property type="term" value="C:membrane"/>
    <property type="evidence" value="ECO:0007669"/>
    <property type="project" value="UniProtKB-SubCell"/>
</dbReference>
<feature type="transmembrane region" description="Helical" evidence="6">
    <location>
        <begin position="73"/>
        <end position="94"/>
    </location>
</feature>
<evidence type="ECO:0000256" key="2">
    <source>
        <dbReference type="ARBA" id="ARBA00008066"/>
    </source>
</evidence>
<gene>
    <name evidence="8" type="ORF">FRX48_03726</name>
</gene>
<feature type="transmembrane region" description="Helical" evidence="6">
    <location>
        <begin position="415"/>
        <end position="437"/>
    </location>
</feature>
<evidence type="ECO:0000313" key="8">
    <source>
        <dbReference type="EMBL" id="KAA6412734.1"/>
    </source>
</evidence>
<dbReference type="Pfam" id="PF01490">
    <property type="entry name" value="Aa_trans"/>
    <property type="match status" value="1"/>
</dbReference>
<dbReference type="EMBL" id="VXIT01000005">
    <property type="protein sequence ID" value="KAA6412734.1"/>
    <property type="molecule type" value="Genomic_DNA"/>
</dbReference>
<feature type="transmembrane region" description="Helical" evidence="6">
    <location>
        <begin position="48"/>
        <end position="67"/>
    </location>
</feature>
<evidence type="ECO:0000256" key="1">
    <source>
        <dbReference type="ARBA" id="ARBA00004141"/>
    </source>
</evidence>
<protein>
    <submittedName>
        <fullName evidence="8">Transmembrane amino acid transporter</fullName>
    </submittedName>
</protein>
<comment type="caution">
    <text evidence="8">The sequence shown here is derived from an EMBL/GenBank/DDBJ whole genome shotgun (WGS) entry which is preliminary data.</text>
</comment>
<sequence>MKQVFHSSVGQLDPSYEATAEYDGTIVHDAGAEVFGDDKNHQIRYRTLTWPLVAVLMITEIVTYGTLSLPSALAAVGIVPGVILIAFLGIFALYTSLVLIQFKLNHPDVHNMGDAGMILFGPIGREVLSFGTVLFAVFAVGGQLLAAQIALGALSDNKLCLMWYTGIFAIPTLLLSLPRTLNFGLSWMSVLAVISILISCVVAMAGAGKNPTPDRTVQVSVGSNFYTAFISITSPVFAYAGHFMFFPLVSEMRRPRDARKSAWALGLFSTLFYILFAVVMYVYIGDKVASPAFSSLPVKWQKAAYGLAIPNLLVAGALYNHTAAKIIFIRFFRDSHHLHSHTKTGWFWWTVLVVLANGAAFVLATGVPIFSYLIGIAAALFASWYTYGLAGAFWIHDTYVFKGGMRALRHRPLMFVINILTLLAGAFICVAGLYAIIKSIVVAYGTNLVGKPFSCGVAA</sequence>
<feature type="transmembrane region" description="Helical" evidence="6">
    <location>
        <begin position="127"/>
        <end position="149"/>
    </location>
</feature>
<accession>A0A5M8PTJ2</accession>
<comment type="subcellular location">
    <subcellularLocation>
        <location evidence="1">Membrane</location>
        <topology evidence="1">Multi-pass membrane protein</topology>
    </subcellularLocation>
</comment>
<evidence type="ECO:0000256" key="3">
    <source>
        <dbReference type="ARBA" id="ARBA00022692"/>
    </source>
</evidence>
<dbReference type="Proteomes" id="UP000324767">
    <property type="component" value="Unassembled WGS sequence"/>
</dbReference>
<organism evidence="8 9">
    <name type="scientific">Lasallia pustulata</name>
    <dbReference type="NCBI Taxonomy" id="136370"/>
    <lineage>
        <taxon>Eukaryota</taxon>
        <taxon>Fungi</taxon>
        <taxon>Dikarya</taxon>
        <taxon>Ascomycota</taxon>
        <taxon>Pezizomycotina</taxon>
        <taxon>Lecanoromycetes</taxon>
        <taxon>OSLEUM clade</taxon>
        <taxon>Umbilicariomycetidae</taxon>
        <taxon>Umbilicariales</taxon>
        <taxon>Umbilicariaceae</taxon>
        <taxon>Lasallia</taxon>
    </lineage>
</organism>
<feature type="transmembrane region" description="Helical" evidence="6">
    <location>
        <begin position="369"/>
        <end position="395"/>
    </location>
</feature>
<feature type="transmembrane region" description="Helical" evidence="6">
    <location>
        <begin position="304"/>
        <end position="324"/>
    </location>
</feature>
<keyword evidence="4 6" id="KW-1133">Transmembrane helix</keyword>
<evidence type="ECO:0000256" key="4">
    <source>
        <dbReference type="ARBA" id="ARBA00022989"/>
    </source>
</evidence>
<keyword evidence="5 6" id="KW-0472">Membrane</keyword>
<keyword evidence="3 6" id="KW-0812">Transmembrane</keyword>
<feature type="transmembrane region" description="Helical" evidence="6">
    <location>
        <begin position="161"/>
        <end position="178"/>
    </location>
</feature>
<feature type="transmembrane region" description="Helical" evidence="6">
    <location>
        <begin position="225"/>
        <end position="249"/>
    </location>
</feature>